<dbReference type="InterPro" id="IPR002935">
    <property type="entry name" value="SAM_O-MeTrfase"/>
</dbReference>
<accession>A0A5N5M5C0</accession>
<keyword evidence="5" id="KW-0949">S-adenosyl-L-methionine</keyword>
<dbReference type="InterPro" id="IPR029063">
    <property type="entry name" value="SAM-dependent_MTases_sf"/>
</dbReference>
<dbReference type="EC" id="2.1.1.6" evidence="2"/>
<evidence type="ECO:0000256" key="11">
    <source>
        <dbReference type="ARBA" id="ARBA00051279"/>
    </source>
</evidence>
<dbReference type="EMBL" id="VFJC01000015">
    <property type="protein sequence ID" value="KAB5550152.1"/>
    <property type="molecule type" value="Genomic_DNA"/>
</dbReference>
<dbReference type="GO" id="GO:0005783">
    <property type="term" value="C:endoplasmic reticulum"/>
    <property type="evidence" value="ECO:0007669"/>
    <property type="project" value="UniProtKB-SubCell"/>
</dbReference>
<keyword evidence="12" id="KW-0472">Membrane</keyword>
<dbReference type="Pfam" id="PF01596">
    <property type="entry name" value="Methyltransf_3"/>
    <property type="match status" value="1"/>
</dbReference>
<comment type="caution">
    <text evidence="13">The sequence shown here is derived from an EMBL/GenBank/DDBJ whole genome shotgun (WGS) entry which is preliminary data.</text>
</comment>
<name>A0A5N5M5C0_PANHP</name>
<dbReference type="GO" id="GO:0032502">
    <property type="term" value="P:developmental process"/>
    <property type="evidence" value="ECO:0007669"/>
    <property type="project" value="TreeGrafter"/>
</dbReference>
<evidence type="ECO:0000313" key="13">
    <source>
        <dbReference type="EMBL" id="KAB5550152.1"/>
    </source>
</evidence>
<keyword evidence="7" id="KW-0256">Endoplasmic reticulum</keyword>
<dbReference type="PANTHER" id="PTHR43836:SF1">
    <property type="entry name" value="TRANSMEMBRANE O-METHYLTRANSFERASE"/>
    <property type="match status" value="1"/>
</dbReference>
<dbReference type="FunFam" id="3.40.50.150:FF:000054">
    <property type="entry name" value="Catechol O-methyltransferase"/>
    <property type="match status" value="1"/>
</dbReference>
<evidence type="ECO:0000256" key="7">
    <source>
        <dbReference type="ARBA" id="ARBA00022824"/>
    </source>
</evidence>
<organism evidence="13 14">
    <name type="scientific">Pangasianodon hypophthalmus</name>
    <name type="common">Striped catfish</name>
    <name type="synonym">Helicophagus hypophthalmus</name>
    <dbReference type="NCBI Taxonomy" id="310915"/>
    <lineage>
        <taxon>Eukaryota</taxon>
        <taxon>Metazoa</taxon>
        <taxon>Chordata</taxon>
        <taxon>Craniata</taxon>
        <taxon>Vertebrata</taxon>
        <taxon>Euteleostomi</taxon>
        <taxon>Actinopterygii</taxon>
        <taxon>Neopterygii</taxon>
        <taxon>Teleostei</taxon>
        <taxon>Ostariophysi</taxon>
        <taxon>Siluriformes</taxon>
        <taxon>Pangasiidae</taxon>
        <taxon>Pangasianodon</taxon>
    </lineage>
</organism>
<dbReference type="Gene3D" id="3.40.50.150">
    <property type="entry name" value="Vaccinia Virus protein VP39"/>
    <property type="match status" value="1"/>
</dbReference>
<protein>
    <recommendedName>
        <fullName evidence="2">catechol O-methyltransferase</fullName>
        <ecNumber evidence="2">2.1.1.6</ecNumber>
    </recommendedName>
</protein>
<dbReference type="PANTHER" id="PTHR43836">
    <property type="entry name" value="CATECHOL O-METHYLTRANSFERASE 1-RELATED"/>
    <property type="match status" value="1"/>
</dbReference>
<evidence type="ECO:0000256" key="2">
    <source>
        <dbReference type="ARBA" id="ARBA00012880"/>
    </source>
</evidence>
<evidence type="ECO:0000313" key="14">
    <source>
        <dbReference type="Proteomes" id="UP000327468"/>
    </source>
</evidence>
<evidence type="ECO:0000256" key="8">
    <source>
        <dbReference type="ARBA" id="ARBA00022867"/>
    </source>
</evidence>
<keyword evidence="14" id="KW-1185">Reference proteome</keyword>
<evidence type="ECO:0000256" key="5">
    <source>
        <dbReference type="ARBA" id="ARBA00022691"/>
    </source>
</evidence>
<evidence type="ECO:0000256" key="4">
    <source>
        <dbReference type="ARBA" id="ARBA00022679"/>
    </source>
</evidence>
<dbReference type="GO" id="GO:0016206">
    <property type="term" value="F:catechol O-methyltransferase activity"/>
    <property type="evidence" value="ECO:0007669"/>
    <property type="project" value="UniProtKB-EC"/>
</dbReference>
<keyword evidence="8" id="KW-0531">Neurotransmitter degradation</keyword>
<dbReference type="Proteomes" id="UP000327468">
    <property type="component" value="Chromosome 14"/>
</dbReference>
<dbReference type="SUPFAM" id="SSF53335">
    <property type="entry name" value="S-adenosyl-L-methionine-dependent methyltransferases"/>
    <property type="match status" value="1"/>
</dbReference>
<dbReference type="PROSITE" id="PS51682">
    <property type="entry name" value="SAM_OMT_I"/>
    <property type="match status" value="1"/>
</dbReference>
<comment type="similarity">
    <text evidence="10">Belongs to the class I-like SAM-binding methyltransferase superfamily. Cation-dependent O-methyltransferase family.</text>
</comment>
<gene>
    <name evidence="13" type="ORF">PHYPO_G00050540</name>
</gene>
<keyword evidence="12" id="KW-1133">Transmembrane helix</keyword>
<dbReference type="GO" id="GO:0042424">
    <property type="term" value="P:catecholamine catabolic process"/>
    <property type="evidence" value="ECO:0007669"/>
    <property type="project" value="TreeGrafter"/>
</dbReference>
<evidence type="ECO:0000256" key="6">
    <source>
        <dbReference type="ARBA" id="ARBA00022740"/>
    </source>
</evidence>
<evidence type="ECO:0000256" key="9">
    <source>
        <dbReference type="ARBA" id="ARBA00022939"/>
    </source>
</evidence>
<comment type="catalytic activity">
    <reaction evidence="11">
        <text>a catechol + S-adenosyl-L-methionine = a guaiacol + S-adenosyl-L-homocysteine + H(+)</text>
        <dbReference type="Rhea" id="RHEA:17877"/>
        <dbReference type="ChEBI" id="CHEBI:15378"/>
        <dbReference type="ChEBI" id="CHEBI:33566"/>
        <dbReference type="ChEBI" id="CHEBI:57856"/>
        <dbReference type="ChEBI" id="CHEBI:59789"/>
        <dbReference type="ChEBI" id="CHEBI:134251"/>
        <dbReference type="EC" id="2.1.1.6"/>
    </reaction>
</comment>
<reference evidence="13 14" key="1">
    <citation type="submission" date="2019-06" db="EMBL/GenBank/DDBJ databases">
        <title>A chromosome-scale genome assembly of the striped catfish, Pangasianodon hypophthalmus.</title>
        <authorList>
            <person name="Wen M."/>
            <person name="Zahm M."/>
            <person name="Roques C."/>
            <person name="Cabau C."/>
            <person name="Klopp C."/>
            <person name="Donnadieu C."/>
            <person name="Jouanno E."/>
            <person name="Avarre J.-C."/>
            <person name="Campet M."/>
            <person name="Ha T.T.T."/>
            <person name="Dugue R."/>
            <person name="Lampietro C."/>
            <person name="Louis A."/>
            <person name="Herpin A."/>
            <person name="Echchiki A."/>
            <person name="Berthelot C."/>
            <person name="Parey E."/>
            <person name="Roest-Crollius H."/>
            <person name="Braasch I."/>
            <person name="Postlethwait J."/>
            <person name="Bobe J."/>
            <person name="Montfort J."/>
            <person name="Bouchez O."/>
            <person name="Begum T."/>
            <person name="Schartl M."/>
            <person name="Guiguen Y."/>
        </authorList>
    </citation>
    <scope>NUCLEOTIDE SEQUENCE [LARGE SCALE GENOMIC DNA]</scope>
    <source>
        <strain evidence="13 14">Indonesia</strain>
        <tissue evidence="13">Blood</tissue>
    </source>
</reference>
<evidence type="ECO:0000256" key="12">
    <source>
        <dbReference type="SAM" id="Phobius"/>
    </source>
</evidence>
<dbReference type="AlphaFoldDB" id="A0A5N5M5C0"/>
<keyword evidence="12" id="KW-0812">Transmembrane</keyword>
<keyword evidence="4" id="KW-0808">Transferase</keyword>
<dbReference type="GO" id="GO:0007605">
    <property type="term" value="P:sensory perception of sound"/>
    <property type="evidence" value="ECO:0007669"/>
    <property type="project" value="UniProtKB-KW"/>
</dbReference>
<sequence>MEDEKGGDNLFLQVLTTHAICCNTCEEECEHLLILNCSSALWEMVSAAIALAFVPLLLTLIIRYRFYFVLFYRAVLLRWVQDFMTGISREERVYQYVLTHATPGDPDSILDTFDLWCSNVEFISHIGPKKGLILDRLLKELCPLTVLELGTHCGYTTVRIARSLPLGARLYSVEMDERNARVAEKIIRLAGFDDDTVELIVRPSDEVIPRLREDFGIERLDFVFMDHWKRCYLPDLQALEDSGLLGDGSMVLADNVVFPGAPSFLRHVRRSGLYEHRVHRAALEYIRGIRDGMAELVYRGIK</sequence>
<keyword evidence="9" id="KW-0128">Catecholamine metabolism</keyword>
<proteinExistence type="inferred from homology"/>
<keyword evidence="3" id="KW-0489">Methyltransferase</keyword>
<dbReference type="GO" id="GO:0042417">
    <property type="term" value="P:dopamine metabolic process"/>
    <property type="evidence" value="ECO:0007669"/>
    <property type="project" value="TreeGrafter"/>
</dbReference>
<dbReference type="GO" id="GO:0032259">
    <property type="term" value="P:methylation"/>
    <property type="evidence" value="ECO:0007669"/>
    <property type="project" value="UniProtKB-KW"/>
</dbReference>
<feature type="transmembrane region" description="Helical" evidence="12">
    <location>
        <begin position="40"/>
        <end position="62"/>
    </location>
</feature>
<keyword evidence="6" id="KW-1009">Hearing</keyword>
<evidence type="ECO:0000256" key="3">
    <source>
        <dbReference type="ARBA" id="ARBA00022603"/>
    </source>
</evidence>
<evidence type="ECO:0000256" key="1">
    <source>
        <dbReference type="ARBA" id="ARBA00004240"/>
    </source>
</evidence>
<dbReference type="CDD" id="cd02440">
    <property type="entry name" value="AdoMet_MTases"/>
    <property type="match status" value="1"/>
</dbReference>
<evidence type="ECO:0000256" key="10">
    <source>
        <dbReference type="ARBA" id="ARBA00023453"/>
    </source>
</evidence>
<comment type="subcellular location">
    <subcellularLocation>
        <location evidence="1">Endoplasmic reticulum</location>
    </subcellularLocation>
</comment>